<keyword evidence="1" id="KW-0472">Membrane</keyword>
<comment type="caution">
    <text evidence="2">The sequence shown here is derived from an EMBL/GenBank/DDBJ whole genome shotgun (WGS) entry which is preliminary data.</text>
</comment>
<organism evidence="2 3">
    <name type="scientific">Tolypothrix bouteillei VB521301</name>
    <dbReference type="NCBI Taxonomy" id="1479485"/>
    <lineage>
        <taxon>Bacteria</taxon>
        <taxon>Bacillati</taxon>
        <taxon>Cyanobacteriota</taxon>
        <taxon>Cyanophyceae</taxon>
        <taxon>Nostocales</taxon>
        <taxon>Tolypothrichaceae</taxon>
        <taxon>Tolypothrix</taxon>
    </lineage>
</organism>
<protein>
    <submittedName>
        <fullName evidence="2">Uncharacterized protein</fullName>
    </submittedName>
</protein>
<accession>A0A8S9T9D3</accession>
<evidence type="ECO:0000256" key="1">
    <source>
        <dbReference type="SAM" id="Phobius"/>
    </source>
</evidence>
<dbReference type="PANTHER" id="PTHR36383">
    <property type="entry name" value="OS09G0529350 PROTEIN"/>
    <property type="match status" value="1"/>
</dbReference>
<gene>
    <name evidence="2" type="ORF">DA73_0400026855</name>
</gene>
<dbReference type="PANTHER" id="PTHR36383:SF1">
    <property type="entry name" value="PROTEIN, PUTATIVE-RELATED"/>
    <property type="match status" value="1"/>
</dbReference>
<reference evidence="2" key="2">
    <citation type="submission" date="2019-11" db="EMBL/GenBank/DDBJ databases">
        <title>Improved Assembly of Tolypothrix boutellei genome.</title>
        <authorList>
            <person name="Sarangi A.N."/>
            <person name="Mukherjee M."/>
            <person name="Ghosh S."/>
            <person name="Singh D."/>
            <person name="Das A."/>
            <person name="Kant S."/>
            <person name="Prusty A."/>
            <person name="Tripathy S."/>
        </authorList>
    </citation>
    <scope>NUCLEOTIDE SEQUENCE</scope>
    <source>
        <strain evidence="2">VB521301</strain>
    </source>
</reference>
<keyword evidence="1" id="KW-1133">Transmembrane helix</keyword>
<dbReference type="OrthoDB" id="465452at2"/>
<proteinExistence type="predicted"/>
<evidence type="ECO:0000313" key="2">
    <source>
        <dbReference type="EMBL" id="KAF3888698.1"/>
    </source>
</evidence>
<dbReference type="Proteomes" id="UP000029738">
    <property type="component" value="Unassembled WGS sequence"/>
</dbReference>
<dbReference type="EMBL" id="JHEG04000001">
    <property type="protein sequence ID" value="KAF3888698.1"/>
    <property type="molecule type" value="Genomic_DNA"/>
</dbReference>
<evidence type="ECO:0000313" key="3">
    <source>
        <dbReference type="Proteomes" id="UP000029738"/>
    </source>
</evidence>
<feature type="transmembrane region" description="Helical" evidence="1">
    <location>
        <begin position="128"/>
        <end position="149"/>
    </location>
</feature>
<keyword evidence="1" id="KW-0812">Transmembrane</keyword>
<dbReference type="AlphaFoldDB" id="A0A8S9T9D3"/>
<reference evidence="2" key="1">
    <citation type="journal article" date="2015" name="Genome Announc.">
        <title>Draft Genome Sequence of Tolypothrix boutellei Strain VB521301.</title>
        <authorList>
            <person name="Chandrababunaidu M.M."/>
            <person name="Singh D."/>
            <person name="Sen D."/>
            <person name="Bhan S."/>
            <person name="Das S."/>
            <person name="Gupta A."/>
            <person name="Adhikary S.P."/>
            <person name="Tripathy S."/>
        </authorList>
    </citation>
    <scope>NUCLEOTIDE SEQUENCE</scope>
    <source>
        <strain evidence="2">VB521301</strain>
    </source>
</reference>
<keyword evidence="3" id="KW-1185">Reference proteome</keyword>
<sequence>MPTQSFRTKTVNKVLDPQLMAERIESLKAGLLGCLCLAIAFLITTLVNDWLPIEDFKILSTFPSSKLDLRWFTSAGIAAFCGLLFGVTYRYIIRSERNFQLKSGGVLAFGLVRGLTQVDSGLSCSNSLLPLVIMGIESILWFGLAAFAIDTAFRSGWIKTFQSNDLFYDN</sequence>
<feature type="transmembrane region" description="Helical" evidence="1">
    <location>
        <begin position="71"/>
        <end position="92"/>
    </location>
</feature>
<name>A0A8S9T9D3_9CYAN</name>
<feature type="transmembrane region" description="Helical" evidence="1">
    <location>
        <begin position="29"/>
        <end position="51"/>
    </location>
</feature>